<evidence type="ECO:0000256" key="2">
    <source>
        <dbReference type="ARBA" id="ARBA00022723"/>
    </source>
</evidence>
<comment type="cofactor">
    <cofactor evidence="9">
        <name>Mg(2+)</name>
        <dbReference type="ChEBI" id="CHEBI:18420"/>
    </cofactor>
    <cofactor evidence="9">
        <name>Mn(2+)</name>
        <dbReference type="ChEBI" id="CHEBI:29035"/>
    </cofactor>
    <text evidence="9">Mg(2+) or Mn(2+) required for ssDNA cleavage activity.</text>
</comment>
<proteinExistence type="inferred from homology"/>
<evidence type="ECO:0000259" key="10">
    <source>
        <dbReference type="Pfam" id="PF01930"/>
    </source>
</evidence>
<keyword evidence="12" id="KW-1185">Reference proteome</keyword>
<evidence type="ECO:0000313" key="11">
    <source>
        <dbReference type="EMBL" id="AEH06111.1"/>
    </source>
</evidence>
<dbReference type="eggNOG" id="arCOG00794">
    <property type="taxonomic scope" value="Archaea"/>
</dbReference>
<dbReference type="GO" id="GO:0051536">
    <property type="term" value="F:iron-sulfur cluster binding"/>
    <property type="evidence" value="ECO:0007669"/>
    <property type="project" value="UniProtKB-KW"/>
</dbReference>
<dbReference type="Pfam" id="PF01930">
    <property type="entry name" value="Cas_Cas4"/>
    <property type="match status" value="1"/>
</dbReference>
<dbReference type="InterPro" id="IPR013343">
    <property type="entry name" value="CRISPR-assoc_prot_Cas4"/>
</dbReference>
<dbReference type="GO" id="GO:0004527">
    <property type="term" value="F:exonuclease activity"/>
    <property type="evidence" value="ECO:0007669"/>
    <property type="project" value="UniProtKB-KW"/>
</dbReference>
<keyword evidence="3 9" id="KW-0378">Hydrolase</keyword>
<dbReference type="STRING" id="647113.Metok_0115"/>
<dbReference type="GeneID" id="10772231"/>
<evidence type="ECO:0000256" key="6">
    <source>
        <dbReference type="ARBA" id="ARBA00023014"/>
    </source>
</evidence>
<sequence>MDLINSFKELKIRGAQINYYFICKTKLYLFSKNIQMEKESDIVELGNIIHRSSYKNERKEVIINSIAIDFIRNSEGILEVHEVKKSDRMKKADIYQLLYYLYYLKKLGIEAIGILNYPSKHKVEKIILTKKDEKELMKIIEDIENIIHQDKPIKPERKSYCKKCAYYEFCFS</sequence>
<keyword evidence="1 9" id="KW-0540">Nuclease</keyword>
<keyword evidence="7 9" id="KW-0051">Antiviral defense</keyword>
<dbReference type="PANTHER" id="PTHR37168">
    <property type="entry name" value="CRISPR-ASSOCIATED EXONUCLEASE CAS4"/>
    <property type="match status" value="1"/>
</dbReference>
<dbReference type="OrthoDB" id="42881at2157"/>
<dbReference type="EMBL" id="CP002792">
    <property type="protein sequence ID" value="AEH06111.1"/>
    <property type="molecule type" value="Genomic_DNA"/>
</dbReference>
<dbReference type="KEGG" id="mok:Metok_0115"/>
<protein>
    <recommendedName>
        <fullName evidence="9">CRISPR-associated exonuclease Cas4</fullName>
        <ecNumber evidence="9">3.1.12.1</ecNumber>
    </recommendedName>
</protein>
<dbReference type="InterPro" id="IPR011604">
    <property type="entry name" value="PDDEXK-like_dom_sf"/>
</dbReference>
<comment type="function">
    <text evidence="9">CRISPR (clustered regularly interspaced short palindromic repeat) is an adaptive immune system that provides protection against mobile genetic elements (viruses, transposable elements and conjugative plasmids). CRISPR clusters contain sequences complementary to antecedent mobile elements and target invading nucleic acids. CRISPR clusters are transcribed and processed into CRISPR RNA (crRNA).</text>
</comment>
<name>F8AMY8_METOI</name>
<keyword evidence="8 9" id="KW-0464">Manganese</keyword>
<dbReference type="InterPro" id="IPR022765">
    <property type="entry name" value="Dna2/Cas4_DUF83"/>
</dbReference>
<evidence type="ECO:0000256" key="5">
    <source>
        <dbReference type="ARBA" id="ARBA00023004"/>
    </source>
</evidence>
<dbReference type="Proteomes" id="UP000009296">
    <property type="component" value="Chromosome"/>
</dbReference>
<organism evidence="11 12">
    <name type="scientific">Methanothermococcus okinawensis (strain DSM 14208 / JCM 11175 / IH1)</name>
    <dbReference type="NCBI Taxonomy" id="647113"/>
    <lineage>
        <taxon>Archaea</taxon>
        <taxon>Methanobacteriati</taxon>
        <taxon>Methanobacteriota</taxon>
        <taxon>Methanomada group</taxon>
        <taxon>Methanococci</taxon>
        <taxon>Methanococcales</taxon>
        <taxon>Methanococcaceae</taxon>
        <taxon>Methanothermococcus</taxon>
    </lineage>
</organism>
<dbReference type="PANTHER" id="PTHR37168:SF1">
    <property type="entry name" value="CRISPR-ASSOCIATED EXONUCLEASE CAS4"/>
    <property type="match status" value="1"/>
</dbReference>
<keyword evidence="5 9" id="KW-0408">Iron</keyword>
<comment type="cofactor">
    <cofactor evidence="9">
        <name>iron-sulfur cluster</name>
        <dbReference type="ChEBI" id="CHEBI:30408"/>
    </cofactor>
</comment>
<dbReference type="HOGENOM" id="CLU_133784_0_0_2"/>
<comment type="similarity">
    <text evidence="9">Belongs to the CRISPR-associated exonuclease Cas4 family.</text>
</comment>
<evidence type="ECO:0000256" key="4">
    <source>
        <dbReference type="ARBA" id="ARBA00022839"/>
    </source>
</evidence>
<dbReference type="AlphaFoldDB" id="F8AMY8"/>
<dbReference type="RefSeq" id="WP_013866297.1">
    <property type="nucleotide sequence ID" value="NC_015636.1"/>
</dbReference>
<evidence type="ECO:0000256" key="8">
    <source>
        <dbReference type="ARBA" id="ARBA00023211"/>
    </source>
</evidence>
<accession>F8AMY8</accession>
<evidence type="ECO:0000256" key="9">
    <source>
        <dbReference type="RuleBase" id="RU365022"/>
    </source>
</evidence>
<dbReference type="EC" id="3.1.12.1" evidence="9"/>
<dbReference type="Gene3D" id="3.90.320.10">
    <property type="match status" value="1"/>
</dbReference>
<feature type="domain" description="DUF83" evidence="10">
    <location>
        <begin position="14"/>
        <end position="171"/>
    </location>
</feature>
<dbReference type="GO" id="GO:0046872">
    <property type="term" value="F:metal ion binding"/>
    <property type="evidence" value="ECO:0007669"/>
    <property type="project" value="UniProtKB-KW"/>
</dbReference>
<keyword evidence="6 9" id="KW-0411">Iron-sulfur</keyword>
<keyword evidence="2 9" id="KW-0479">Metal-binding</keyword>
<evidence type="ECO:0000256" key="3">
    <source>
        <dbReference type="ARBA" id="ARBA00022801"/>
    </source>
</evidence>
<reference evidence="11" key="1">
    <citation type="submission" date="2011-05" db="EMBL/GenBank/DDBJ databases">
        <title>Complete sequence of chromosome of Methanothermococcus okinawensis IH1.</title>
        <authorList>
            <consortium name="US DOE Joint Genome Institute"/>
            <person name="Lucas S."/>
            <person name="Han J."/>
            <person name="Lapidus A."/>
            <person name="Cheng J.-F."/>
            <person name="Goodwin L."/>
            <person name="Pitluck S."/>
            <person name="Peters L."/>
            <person name="Mikhailova N."/>
            <person name="Held B."/>
            <person name="Han C."/>
            <person name="Tapia R."/>
            <person name="Land M."/>
            <person name="Hauser L."/>
            <person name="Kyrpides N."/>
            <person name="Ivanova N."/>
            <person name="Pagani I."/>
            <person name="Sieprawska-Lupa M."/>
            <person name="Takai K."/>
            <person name="Miyazaki J."/>
            <person name="Whitman W."/>
            <person name="Woyke T."/>
        </authorList>
    </citation>
    <scope>NUCLEOTIDE SEQUENCE [LARGE SCALE GENOMIC DNA]</scope>
    <source>
        <strain evidence="11">IH1</strain>
    </source>
</reference>
<dbReference type="GO" id="GO:0051607">
    <property type="term" value="P:defense response to virus"/>
    <property type="evidence" value="ECO:0007669"/>
    <property type="project" value="UniProtKB-KW"/>
</dbReference>
<dbReference type="NCBIfam" id="TIGR00372">
    <property type="entry name" value="cas4"/>
    <property type="match status" value="1"/>
</dbReference>
<evidence type="ECO:0000256" key="1">
    <source>
        <dbReference type="ARBA" id="ARBA00022722"/>
    </source>
</evidence>
<evidence type="ECO:0000256" key="7">
    <source>
        <dbReference type="ARBA" id="ARBA00023118"/>
    </source>
</evidence>
<keyword evidence="4 9" id="KW-0269">Exonuclease</keyword>
<evidence type="ECO:0000313" key="12">
    <source>
        <dbReference type="Proteomes" id="UP000009296"/>
    </source>
</evidence>
<gene>
    <name evidence="11" type="ordered locus">Metok_0115</name>
</gene>